<comment type="caution">
    <text evidence="3">The sequence shown here is derived from an EMBL/GenBank/DDBJ whole genome shotgun (WGS) entry which is preliminary data.</text>
</comment>
<dbReference type="EMBL" id="JABXXO010000013">
    <property type="protein sequence ID" value="KAF7761508.1"/>
    <property type="molecule type" value="Genomic_DNA"/>
</dbReference>
<evidence type="ECO:0000259" key="2">
    <source>
        <dbReference type="Pfam" id="PF01926"/>
    </source>
</evidence>
<dbReference type="InterPro" id="IPR027417">
    <property type="entry name" value="P-loop_NTPase"/>
</dbReference>
<dbReference type="Proteomes" id="UP000629468">
    <property type="component" value="Unassembled WGS sequence"/>
</dbReference>
<proteinExistence type="predicted"/>
<dbReference type="SUPFAM" id="SSF52540">
    <property type="entry name" value="P-loop containing nucleoside triphosphate hydrolases"/>
    <property type="match status" value="1"/>
</dbReference>
<evidence type="ECO:0000313" key="4">
    <source>
        <dbReference type="Proteomes" id="UP000629468"/>
    </source>
</evidence>
<dbReference type="GO" id="GO:0005525">
    <property type="term" value="F:GTP binding"/>
    <property type="evidence" value="ECO:0007669"/>
    <property type="project" value="InterPro"/>
</dbReference>
<dbReference type="Pfam" id="PF01926">
    <property type="entry name" value="MMR_HSR1"/>
    <property type="match status" value="1"/>
</dbReference>
<dbReference type="AlphaFoldDB" id="A0A8H7C3S3"/>
<feature type="coiled-coil region" evidence="1">
    <location>
        <begin position="273"/>
        <end position="300"/>
    </location>
</feature>
<evidence type="ECO:0000313" key="3">
    <source>
        <dbReference type="EMBL" id="KAF7761508.1"/>
    </source>
</evidence>
<accession>A0A8H7C3S3</accession>
<name>A0A8H7C3S3_AGABI</name>
<sequence>MLPRQRPSNYKILSRDQVSISDLTNDDVIIVVMGPTGAGKSNFIHTLAENETAVGHGLASYTSGVSAYRLKCSDGIDIVLVDTPGFNDTHLSDRRILEVTAKWVKEVGKRDLQVLGFLYLHRISDNRMGSASRKSLKIFQKTAGKDFFSRVTLMTTMWPDPADTVEMEESEVREAELRKEYWAMMIEEGSEVERFTNTRESARKIVDRIITAESKRQWSQIQEELVDQGKDLPATEAGKELHAAYEDMVARQNFLMQQLRAEMEKAAADPVTITALQQQLRDELVKFKNARKEMRQLESSGAGGWRCWVCFCQLP</sequence>
<evidence type="ECO:0000256" key="1">
    <source>
        <dbReference type="SAM" id="Coils"/>
    </source>
</evidence>
<reference evidence="3 4" key="1">
    <citation type="journal article" name="Sci. Rep.">
        <title>Telomere-to-telomere assembled and centromere annotated genomes of the two main subspecies of the button mushroom Agaricus bisporus reveal especially polymorphic chromosome ends.</title>
        <authorList>
            <person name="Sonnenberg A.S.M."/>
            <person name="Sedaghat-Telgerd N."/>
            <person name="Lavrijssen B."/>
            <person name="Ohm R.A."/>
            <person name="Hendrickx P.M."/>
            <person name="Scholtmeijer K."/>
            <person name="Baars J.J.P."/>
            <person name="van Peer A."/>
        </authorList>
    </citation>
    <scope>NUCLEOTIDE SEQUENCE [LARGE SCALE GENOMIC DNA]</scope>
    <source>
        <strain evidence="3 4">H119_p4</strain>
    </source>
</reference>
<gene>
    <name evidence="3" type="ORF">Agabi119p4_9500</name>
</gene>
<organism evidence="3 4">
    <name type="scientific">Agaricus bisporus var. burnettii</name>
    <dbReference type="NCBI Taxonomy" id="192524"/>
    <lineage>
        <taxon>Eukaryota</taxon>
        <taxon>Fungi</taxon>
        <taxon>Dikarya</taxon>
        <taxon>Basidiomycota</taxon>
        <taxon>Agaricomycotina</taxon>
        <taxon>Agaricomycetes</taxon>
        <taxon>Agaricomycetidae</taxon>
        <taxon>Agaricales</taxon>
        <taxon>Agaricineae</taxon>
        <taxon>Agaricaceae</taxon>
        <taxon>Agaricus</taxon>
    </lineage>
</organism>
<dbReference type="Gene3D" id="3.40.50.300">
    <property type="entry name" value="P-loop containing nucleotide triphosphate hydrolases"/>
    <property type="match status" value="1"/>
</dbReference>
<dbReference type="InterPro" id="IPR006073">
    <property type="entry name" value="GTP-bd"/>
</dbReference>
<protein>
    <recommendedName>
        <fullName evidence="2">G domain-containing protein</fullName>
    </recommendedName>
</protein>
<keyword evidence="1" id="KW-0175">Coiled coil</keyword>
<feature type="domain" description="G" evidence="2">
    <location>
        <begin position="30"/>
        <end position="91"/>
    </location>
</feature>